<comment type="caution">
    <text evidence="1">The sequence shown here is derived from an EMBL/GenBank/DDBJ whole genome shotgun (WGS) entry which is preliminary data.</text>
</comment>
<organism evidence="1 2">
    <name type="scientific">Sporanaerobium hydrogeniformans</name>
    <dbReference type="NCBI Taxonomy" id="3072179"/>
    <lineage>
        <taxon>Bacteria</taxon>
        <taxon>Bacillati</taxon>
        <taxon>Bacillota</taxon>
        <taxon>Clostridia</taxon>
        <taxon>Lachnospirales</taxon>
        <taxon>Lachnospiraceae</taxon>
        <taxon>Sporanaerobium</taxon>
    </lineage>
</organism>
<proteinExistence type="predicted"/>
<accession>A0AC61DFP7</accession>
<reference evidence="1" key="1">
    <citation type="submission" date="2017-10" db="EMBL/GenBank/DDBJ databases">
        <title>Genome sequence of cellulolytic Lachnospiraceae bacterium XHS1971 isolated from hotspring sediment.</title>
        <authorList>
            <person name="Vasudevan G."/>
            <person name="Joshi A.J."/>
            <person name="Hivarkar S."/>
            <person name="Lanjekar V.B."/>
            <person name="Dhakephalkar P.K."/>
            <person name="Dagar S."/>
        </authorList>
    </citation>
    <scope>NUCLEOTIDE SEQUENCE</scope>
    <source>
        <strain evidence="1">XHS1971</strain>
    </source>
</reference>
<name>A0AC61DFP7_9FIRM</name>
<evidence type="ECO:0000313" key="1">
    <source>
        <dbReference type="EMBL" id="PHV72079.1"/>
    </source>
</evidence>
<protein>
    <submittedName>
        <fullName evidence="1">Peptidase M50</fullName>
    </submittedName>
</protein>
<gene>
    <name evidence="1" type="ORF">CS063_00955</name>
</gene>
<sequence length="77" mass="8618">MKRAVIGGFLGLIGTLGDIGVFIMVSNNLVGTWQTPPGRFFSTLMQLEIWPLLAFSTIILWVGLIIMGVEYFRKEDK</sequence>
<keyword evidence="2" id="KW-1185">Reference proteome</keyword>
<dbReference type="Proteomes" id="UP000224460">
    <property type="component" value="Unassembled WGS sequence"/>
</dbReference>
<dbReference type="EMBL" id="PEDL01000001">
    <property type="protein sequence ID" value="PHV72079.1"/>
    <property type="molecule type" value="Genomic_DNA"/>
</dbReference>
<evidence type="ECO:0000313" key="2">
    <source>
        <dbReference type="Proteomes" id="UP000224460"/>
    </source>
</evidence>